<reference evidence="1 2" key="1">
    <citation type="submission" date="2017-11" db="EMBL/GenBank/DDBJ databases">
        <title>Draft genome sequence of Rhizobiales bacterium SY3-13.</title>
        <authorList>
            <person name="Sun C."/>
        </authorList>
    </citation>
    <scope>NUCLEOTIDE SEQUENCE [LARGE SCALE GENOMIC DNA]</scope>
    <source>
        <strain evidence="1 2">SY3-13</strain>
    </source>
</reference>
<dbReference type="AlphaFoldDB" id="A0A2M9FZM1"/>
<evidence type="ECO:0000313" key="2">
    <source>
        <dbReference type="Proteomes" id="UP000229498"/>
    </source>
</evidence>
<accession>A0A2M9FZM1</accession>
<gene>
    <name evidence="1" type="ORF">CVT23_14885</name>
</gene>
<name>A0A2M9FZM1_9PROT</name>
<keyword evidence="2" id="KW-1185">Reference proteome</keyword>
<protein>
    <submittedName>
        <fullName evidence="1">Uncharacterized protein</fullName>
    </submittedName>
</protein>
<evidence type="ECO:0000313" key="1">
    <source>
        <dbReference type="EMBL" id="PJK28912.1"/>
    </source>
</evidence>
<dbReference type="EMBL" id="PHIG01000038">
    <property type="protein sequence ID" value="PJK28912.1"/>
    <property type="molecule type" value="Genomic_DNA"/>
</dbReference>
<sequence>MRHEQIDHRSTADYASIAHGMPEYYVPSFGEIDHGIALARREQSRMLAQWLRQGFARIRARLAGGKHRAA</sequence>
<dbReference type="RefSeq" id="WP_109795017.1">
    <property type="nucleotide sequence ID" value="NZ_PHIG01000038.1"/>
</dbReference>
<dbReference type="Proteomes" id="UP000229498">
    <property type="component" value="Unassembled WGS sequence"/>
</dbReference>
<proteinExistence type="predicted"/>
<organism evidence="1 2">
    <name type="scientific">Minwuia thermotolerans</name>
    <dbReference type="NCBI Taxonomy" id="2056226"/>
    <lineage>
        <taxon>Bacteria</taxon>
        <taxon>Pseudomonadati</taxon>
        <taxon>Pseudomonadota</taxon>
        <taxon>Alphaproteobacteria</taxon>
        <taxon>Minwuiales</taxon>
        <taxon>Minwuiaceae</taxon>
        <taxon>Minwuia</taxon>
    </lineage>
</organism>
<comment type="caution">
    <text evidence="1">The sequence shown here is derived from an EMBL/GenBank/DDBJ whole genome shotgun (WGS) entry which is preliminary data.</text>
</comment>